<dbReference type="RefSeq" id="WP_104030891.1">
    <property type="nucleotide sequence ID" value="NZ_PRKQ01000003.1"/>
</dbReference>
<dbReference type="EMBL" id="PRKQ01000003">
    <property type="protein sequence ID" value="PPB10874.1"/>
    <property type="molecule type" value="Genomic_DNA"/>
</dbReference>
<dbReference type="AlphaFoldDB" id="A0AAP8U6K9"/>
<organism evidence="1 2">
    <name type="scientific">Brevibacillus laterosporus</name>
    <name type="common">Bacillus laterosporus</name>
    <dbReference type="NCBI Taxonomy" id="1465"/>
    <lineage>
        <taxon>Bacteria</taxon>
        <taxon>Bacillati</taxon>
        <taxon>Bacillota</taxon>
        <taxon>Bacilli</taxon>
        <taxon>Bacillales</taxon>
        <taxon>Paenibacillaceae</taxon>
        <taxon>Brevibacillus</taxon>
    </lineage>
</organism>
<proteinExistence type="predicted"/>
<sequence>MNIQAIERMEGLVQKARDIVETIERLKKRINKVTGLSFKNVVIYFDRGSFSISDWNSKQCPNDYNAEVEAYLINAFIDITKAEIERLERELAELWIWG</sequence>
<dbReference type="Proteomes" id="UP000239759">
    <property type="component" value="Unassembled WGS sequence"/>
</dbReference>
<protein>
    <submittedName>
        <fullName evidence="1">Uncharacterized protein</fullName>
    </submittedName>
</protein>
<evidence type="ECO:0000313" key="2">
    <source>
        <dbReference type="Proteomes" id="UP000239759"/>
    </source>
</evidence>
<name>A0AAP8U6K9_BRELA</name>
<evidence type="ECO:0000313" key="1">
    <source>
        <dbReference type="EMBL" id="PPB10874.1"/>
    </source>
</evidence>
<accession>A0AAP8U6K9</accession>
<gene>
    <name evidence="1" type="ORF">C4A77_04415</name>
</gene>
<reference evidence="1 2" key="1">
    <citation type="submission" date="2018-02" db="EMBL/GenBank/DDBJ databases">
        <title>Comparative analysis of genomes of three Brevibacillus laterosporus strains producers of potent antimicrobials isolated from silage.</title>
        <authorList>
            <person name="Kojic M."/>
            <person name="Miljkovic M."/>
            <person name="Studholme D."/>
            <person name="Filipic B."/>
        </authorList>
    </citation>
    <scope>NUCLEOTIDE SEQUENCE [LARGE SCALE GENOMIC DNA]</scope>
    <source>
        <strain evidence="1 2">BGSP11</strain>
    </source>
</reference>
<comment type="caution">
    <text evidence="1">The sequence shown here is derived from an EMBL/GenBank/DDBJ whole genome shotgun (WGS) entry which is preliminary data.</text>
</comment>